<dbReference type="EMBL" id="BLTE01000003">
    <property type="protein sequence ID" value="GFK93065.1"/>
    <property type="molecule type" value="Genomic_DNA"/>
</dbReference>
<name>A0A6V8LXR2_9BACT</name>
<evidence type="ECO:0000313" key="3">
    <source>
        <dbReference type="Proteomes" id="UP000494245"/>
    </source>
</evidence>
<evidence type="ECO:0000256" key="1">
    <source>
        <dbReference type="SAM" id="SignalP"/>
    </source>
</evidence>
<comment type="caution">
    <text evidence="2">The sequence shown here is derived from an EMBL/GenBank/DDBJ whole genome shotgun (WGS) entry which is preliminary data.</text>
</comment>
<organism evidence="2 3">
    <name type="scientific">Fundidesulfovibrio magnetotacticus</name>
    <dbReference type="NCBI Taxonomy" id="2730080"/>
    <lineage>
        <taxon>Bacteria</taxon>
        <taxon>Pseudomonadati</taxon>
        <taxon>Thermodesulfobacteriota</taxon>
        <taxon>Desulfovibrionia</taxon>
        <taxon>Desulfovibrionales</taxon>
        <taxon>Desulfovibrionaceae</taxon>
        <taxon>Fundidesulfovibrio</taxon>
    </lineage>
</organism>
<reference evidence="2 3" key="1">
    <citation type="submission" date="2020-04" db="EMBL/GenBank/DDBJ databases">
        <authorList>
            <consortium name="Desulfovibrio sp. FSS-1 genome sequencing consortium"/>
            <person name="Shimoshige H."/>
            <person name="Kobayashi H."/>
            <person name="Maekawa T."/>
        </authorList>
    </citation>
    <scope>NUCLEOTIDE SEQUENCE [LARGE SCALE GENOMIC DNA]</scope>
    <source>
        <strain evidence="2 3">SIID29052-01</strain>
    </source>
</reference>
<gene>
    <name evidence="2" type="ORF">NNJEOMEG_00894</name>
</gene>
<evidence type="ECO:0000313" key="2">
    <source>
        <dbReference type="EMBL" id="GFK93065.1"/>
    </source>
</evidence>
<proteinExistence type="predicted"/>
<protein>
    <recommendedName>
        <fullName evidence="4">Solute-binding protein family 3/N-terminal domain-containing protein</fullName>
    </recommendedName>
</protein>
<dbReference type="AlphaFoldDB" id="A0A6V8LXR2"/>
<accession>A0A6V8LXR2</accession>
<reference evidence="2 3" key="2">
    <citation type="submission" date="2020-05" db="EMBL/GenBank/DDBJ databases">
        <title>Draft genome sequence of Desulfovibrio sp. strainFSS-1.</title>
        <authorList>
            <person name="Shimoshige H."/>
            <person name="Kobayashi H."/>
            <person name="Maekawa T."/>
        </authorList>
    </citation>
    <scope>NUCLEOTIDE SEQUENCE [LARGE SCALE GENOMIC DNA]</scope>
    <source>
        <strain evidence="2 3">SIID29052-01</strain>
    </source>
</reference>
<feature type="chain" id="PRO_5028899735" description="Solute-binding protein family 3/N-terminal domain-containing protein" evidence="1">
    <location>
        <begin position="23"/>
        <end position="290"/>
    </location>
</feature>
<keyword evidence="1" id="KW-0732">Signal</keyword>
<feature type="signal peptide" evidence="1">
    <location>
        <begin position="1"/>
        <end position="22"/>
    </location>
</feature>
<keyword evidence="3" id="KW-1185">Reference proteome</keyword>
<dbReference type="Proteomes" id="UP000494245">
    <property type="component" value="Unassembled WGS sequence"/>
</dbReference>
<evidence type="ECO:0008006" key="4">
    <source>
        <dbReference type="Google" id="ProtNLM"/>
    </source>
</evidence>
<sequence>MRTAVLSLLLFASLALAGGAHAEQFTFTVQSDLHLEFAREICLEALKKAGVDARFEPFPVAPERRLAAEMASGKLHLAFLPPSVQRLLPEGFASVEDIRIPLERGLLSYRVCLLRGAVPELLKDVRTLDDLKRVTVGQGFGWGDVDVYKAAGVPVVEVPFTSPSDPLRALAAGHFDVLPLGADEYAGFLDIARQEGYGLAADRHLVIHYPWYRYVWVSRTAPDAGFLLEALTRGLDIVAADGSFVSIYEKYKGRFDPASLRGRTVIDLPSPYAREGDIPPRYRHLLIVPR</sequence>
<dbReference type="SUPFAM" id="SSF53850">
    <property type="entry name" value="Periplasmic binding protein-like II"/>
    <property type="match status" value="1"/>
</dbReference>